<evidence type="ECO:0000256" key="1">
    <source>
        <dbReference type="SAM" id="MobiDB-lite"/>
    </source>
</evidence>
<dbReference type="EMBL" id="JAUIQD010000009">
    <property type="protein sequence ID" value="KAK3339858.1"/>
    <property type="molecule type" value="Genomic_DNA"/>
</dbReference>
<feature type="region of interest" description="Disordered" evidence="1">
    <location>
        <begin position="1"/>
        <end position="162"/>
    </location>
</feature>
<proteinExistence type="predicted"/>
<dbReference type="AlphaFoldDB" id="A0AAJ0M7T9"/>
<sequence>MTHTSESANPWVAERQRGRPKNTPAAIPVAMVLPQPHPNTLNPRTTRRSQATPKSASARAKRSKPNPVKKNAPRPLKESARRRLSSWELNLSEDEGISGPRSGIQIPQENEYTQEDQEDQGVQGVQAQEVQPVNKPRGHRLRAPKKNNTKAAITEPTEPRTRLMIKDTPRPRLLISQGSQELAATKKRQATDSLEPQVTKRITRSGQEVRATARALGLD</sequence>
<dbReference type="Proteomes" id="UP001275084">
    <property type="component" value="Unassembled WGS sequence"/>
</dbReference>
<protein>
    <submittedName>
        <fullName evidence="2">Uncharacterized protein</fullName>
    </submittedName>
</protein>
<feature type="compositionally biased region" description="Low complexity" evidence="1">
    <location>
        <begin position="120"/>
        <end position="131"/>
    </location>
</feature>
<keyword evidence="3" id="KW-1185">Reference proteome</keyword>
<gene>
    <name evidence="2" type="ORF">B0T25DRAFT_574740</name>
</gene>
<evidence type="ECO:0000313" key="2">
    <source>
        <dbReference type="EMBL" id="KAK3339858.1"/>
    </source>
</evidence>
<reference evidence="2" key="1">
    <citation type="journal article" date="2023" name="Mol. Phylogenet. Evol.">
        <title>Genome-scale phylogeny and comparative genomics of the fungal order Sordariales.</title>
        <authorList>
            <person name="Hensen N."/>
            <person name="Bonometti L."/>
            <person name="Westerberg I."/>
            <person name="Brannstrom I.O."/>
            <person name="Guillou S."/>
            <person name="Cros-Aarteil S."/>
            <person name="Calhoun S."/>
            <person name="Haridas S."/>
            <person name="Kuo A."/>
            <person name="Mondo S."/>
            <person name="Pangilinan J."/>
            <person name="Riley R."/>
            <person name="LaButti K."/>
            <person name="Andreopoulos B."/>
            <person name="Lipzen A."/>
            <person name="Chen C."/>
            <person name="Yan M."/>
            <person name="Daum C."/>
            <person name="Ng V."/>
            <person name="Clum A."/>
            <person name="Steindorff A."/>
            <person name="Ohm R.A."/>
            <person name="Martin F."/>
            <person name="Silar P."/>
            <person name="Natvig D.O."/>
            <person name="Lalanne C."/>
            <person name="Gautier V."/>
            <person name="Ament-Velasquez S.L."/>
            <person name="Kruys A."/>
            <person name="Hutchinson M.I."/>
            <person name="Powell A.J."/>
            <person name="Barry K."/>
            <person name="Miller A.N."/>
            <person name="Grigoriev I.V."/>
            <person name="Debuchy R."/>
            <person name="Gladieux P."/>
            <person name="Hiltunen Thoren M."/>
            <person name="Johannesson H."/>
        </authorList>
    </citation>
    <scope>NUCLEOTIDE SEQUENCE</scope>
    <source>
        <strain evidence="2">CBS 955.72</strain>
    </source>
</reference>
<name>A0AAJ0M7T9_9PEZI</name>
<comment type="caution">
    <text evidence="2">The sequence shown here is derived from an EMBL/GenBank/DDBJ whole genome shotgun (WGS) entry which is preliminary data.</text>
</comment>
<organism evidence="2 3">
    <name type="scientific">Lasiosphaeria hispida</name>
    <dbReference type="NCBI Taxonomy" id="260671"/>
    <lineage>
        <taxon>Eukaryota</taxon>
        <taxon>Fungi</taxon>
        <taxon>Dikarya</taxon>
        <taxon>Ascomycota</taxon>
        <taxon>Pezizomycotina</taxon>
        <taxon>Sordariomycetes</taxon>
        <taxon>Sordariomycetidae</taxon>
        <taxon>Sordariales</taxon>
        <taxon>Lasiosphaeriaceae</taxon>
        <taxon>Lasiosphaeria</taxon>
    </lineage>
</organism>
<accession>A0AAJ0M7T9</accession>
<reference evidence="2" key="2">
    <citation type="submission" date="2023-06" db="EMBL/GenBank/DDBJ databases">
        <authorList>
            <consortium name="Lawrence Berkeley National Laboratory"/>
            <person name="Haridas S."/>
            <person name="Hensen N."/>
            <person name="Bonometti L."/>
            <person name="Westerberg I."/>
            <person name="Brannstrom I.O."/>
            <person name="Guillou S."/>
            <person name="Cros-Aarteil S."/>
            <person name="Calhoun S."/>
            <person name="Kuo A."/>
            <person name="Mondo S."/>
            <person name="Pangilinan J."/>
            <person name="Riley R."/>
            <person name="Labutti K."/>
            <person name="Andreopoulos B."/>
            <person name="Lipzen A."/>
            <person name="Chen C."/>
            <person name="Yanf M."/>
            <person name="Daum C."/>
            <person name="Ng V."/>
            <person name="Clum A."/>
            <person name="Steindorff A."/>
            <person name="Ohm R."/>
            <person name="Martin F."/>
            <person name="Silar P."/>
            <person name="Natvig D."/>
            <person name="Lalanne C."/>
            <person name="Gautier V."/>
            <person name="Ament-Velasquez S.L."/>
            <person name="Kruys A."/>
            <person name="Hutchinson M.I."/>
            <person name="Powell A.J."/>
            <person name="Barry K."/>
            <person name="Miller A.N."/>
            <person name="Grigoriev I.V."/>
            <person name="Debuchy R."/>
            <person name="Gladieux P."/>
            <person name="Thoren M.H."/>
            <person name="Johannesson H."/>
        </authorList>
    </citation>
    <scope>NUCLEOTIDE SEQUENCE</scope>
    <source>
        <strain evidence="2">CBS 955.72</strain>
    </source>
</reference>
<evidence type="ECO:0000313" key="3">
    <source>
        <dbReference type="Proteomes" id="UP001275084"/>
    </source>
</evidence>
<feature type="compositionally biased region" description="Polar residues" evidence="1">
    <location>
        <begin position="38"/>
        <end position="55"/>
    </location>
</feature>
<feature type="compositionally biased region" description="Basic residues" evidence="1">
    <location>
        <begin position="136"/>
        <end position="148"/>
    </location>
</feature>